<proteinExistence type="inferred from homology"/>
<dbReference type="InterPro" id="IPR029044">
    <property type="entry name" value="Nucleotide-diphossugar_trans"/>
</dbReference>
<feature type="domain" description="Glycosyltransferase 2-like" evidence="10">
    <location>
        <begin position="7"/>
        <end position="140"/>
    </location>
</feature>
<dbReference type="Proteomes" id="UP000516160">
    <property type="component" value="Chromosome"/>
</dbReference>
<organism evidence="11 12">
    <name type="scientific">Alkalicella caledoniensis</name>
    <dbReference type="NCBI Taxonomy" id="2731377"/>
    <lineage>
        <taxon>Bacteria</taxon>
        <taxon>Bacillati</taxon>
        <taxon>Bacillota</taxon>
        <taxon>Clostridia</taxon>
        <taxon>Eubacteriales</taxon>
        <taxon>Proteinivoracaceae</taxon>
        <taxon>Alkalicella</taxon>
    </lineage>
</organism>
<dbReference type="InterPro" id="IPR001173">
    <property type="entry name" value="Glyco_trans_2-like"/>
</dbReference>
<name>A0A7G9WCP6_ALKCA</name>
<comment type="cofactor">
    <cofactor evidence="1">
        <name>Mg(2+)</name>
        <dbReference type="ChEBI" id="CHEBI:18420"/>
    </cofactor>
</comment>
<dbReference type="EC" id="2.4.1.266" evidence="6"/>
<evidence type="ECO:0000313" key="12">
    <source>
        <dbReference type="Proteomes" id="UP000516160"/>
    </source>
</evidence>
<comment type="catalytic activity">
    <reaction evidence="8">
        <text>(2R)-3-phosphoglycerate + UDP-alpha-D-glucose = (2R)-2-O-(alpha-D-glucopyranosyl)-3-phospho-glycerate + UDP + H(+)</text>
        <dbReference type="Rhea" id="RHEA:31319"/>
        <dbReference type="ChEBI" id="CHEBI:15378"/>
        <dbReference type="ChEBI" id="CHEBI:58223"/>
        <dbReference type="ChEBI" id="CHEBI:58272"/>
        <dbReference type="ChEBI" id="CHEBI:58885"/>
        <dbReference type="ChEBI" id="CHEBI:62600"/>
        <dbReference type="EC" id="2.4.1.266"/>
    </reaction>
    <physiologicalReaction direction="left-to-right" evidence="8">
        <dbReference type="Rhea" id="RHEA:31320"/>
    </physiologicalReaction>
</comment>
<dbReference type="AlphaFoldDB" id="A0A7G9WCP6"/>
<evidence type="ECO:0000256" key="1">
    <source>
        <dbReference type="ARBA" id="ARBA00001946"/>
    </source>
</evidence>
<keyword evidence="3" id="KW-0328">Glycosyltransferase</keyword>
<dbReference type="EMBL" id="CP058559">
    <property type="protein sequence ID" value="QNO16458.1"/>
    <property type="molecule type" value="Genomic_DNA"/>
</dbReference>
<dbReference type="Gene3D" id="3.90.550.10">
    <property type="entry name" value="Spore Coat Polysaccharide Biosynthesis Protein SpsA, Chain A"/>
    <property type="match status" value="1"/>
</dbReference>
<evidence type="ECO:0000256" key="8">
    <source>
        <dbReference type="ARBA" id="ARBA00048689"/>
    </source>
</evidence>
<keyword evidence="4 11" id="KW-0808">Transferase</keyword>
<dbReference type="SUPFAM" id="SSF53448">
    <property type="entry name" value="Nucleotide-diphospho-sugar transferases"/>
    <property type="match status" value="1"/>
</dbReference>
<dbReference type="KEGG" id="acae:HYG86_17590"/>
<dbReference type="Pfam" id="PF00535">
    <property type="entry name" value="Glycos_transf_2"/>
    <property type="match status" value="1"/>
</dbReference>
<comment type="catalytic activity">
    <reaction evidence="9">
        <text>an NDP-alpha-D-glucose + (2R)-3-phosphoglycerate = (2R)-2-O-(alpha-D-glucopyranosyl)-3-phospho-glycerate + a ribonucleoside 5'-diphosphate + H(+)</text>
        <dbReference type="Rhea" id="RHEA:47244"/>
        <dbReference type="ChEBI" id="CHEBI:15378"/>
        <dbReference type="ChEBI" id="CHEBI:57930"/>
        <dbReference type="ChEBI" id="CHEBI:58272"/>
        <dbReference type="ChEBI" id="CHEBI:62600"/>
        <dbReference type="ChEBI" id="CHEBI:76533"/>
        <dbReference type="EC" id="2.4.1.266"/>
    </reaction>
    <physiologicalReaction direction="left-to-right" evidence="9">
        <dbReference type="Rhea" id="RHEA:47245"/>
    </physiologicalReaction>
</comment>
<evidence type="ECO:0000256" key="2">
    <source>
        <dbReference type="ARBA" id="ARBA00006739"/>
    </source>
</evidence>
<dbReference type="RefSeq" id="WP_213166851.1">
    <property type="nucleotide sequence ID" value="NZ_CP058559.1"/>
</dbReference>
<evidence type="ECO:0000256" key="4">
    <source>
        <dbReference type="ARBA" id="ARBA00022679"/>
    </source>
</evidence>
<dbReference type="InterPro" id="IPR050256">
    <property type="entry name" value="Glycosyltransferase_2"/>
</dbReference>
<accession>A0A7G9WCP6</accession>
<dbReference type="PANTHER" id="PTHR48090:SF10">
    <property type="entry name" value="GLUCOSYL-3-PHOSPHOGLYCERATE SYNTHASE"/>
    <property type="match status" value="1"/>
</dbReference>
<comment type="similarity">
    <text evidence="2">Belongs to the glycosyltransferase 2 family.</text>
</comment>
<gene>
    <name evidence="11" type="ORF">HYG86_17590</name>
</gene>
<evidence type="ECO:0000256" key="3">
    <source>
        <dbReference type="ARBA" id="ARBA00022676"/>
    </source>
</evidence>
<evidence type="ECO:0000313" key="11">
    <source>
        <dbReference type="EMBL" id="QNO16458.1"/>
    </source>
</evidence>
<protein>
    <recommendedName>
        <fullName evidence="7">Glucosyl-3-phosphoglycerate synthase</fullName>
        <ecNumber evidence="6">2.4.1.266</ecNumber>
    </recommendedName>
</protein>
<dbReference type="PANTHER" id="PTHR48090">
    <property type="entry name" value="UNDECAPRENYL-PHOSPHATE 4-DEOXY-4-FORMAMIDO-L-ARABINOSE TRANSFERASE-RELATED"/>
    <property type="match status" value="1"/>
</dbReference>
<evidence type="ECO:0000256" key="6">
    <source>
        <dbReference type="ARBA" id="ARBA00039022"/>
    </source>
</evidence>
<sequence>MSNTITCIIPAYNEEKTIGSILDTLKKVEMVDNIIVVSDGSVDRTAEIGLSKGVKVIDLKENKGKGGAMQAGLDSTDADIILFLDADLIGLTPTHVDSLLEPVVKGNALMTLGVFTSGRRTTDLAQKVAPYLSGQRAIKRQLLNQISDLEVSRFGVELALTRFVEKKEVGVEVVQLPDMSHVMKEEKLGLVKGFVARLKMYWEIVNYFLKNPS</sequence>
<evidence type="ECO:0000259" key="10">
    <source>
        <dbReference type="Pfam" id="PF00535"/>
    </source>
</evidence>
<keyword evidence="5" id="KW-0460">Magnesium</keyword>
<evidence type="ECO:0000256" key="9">
    <source>
        <dbReference type="ARBA" id="ARBA00048997"/>
    </source>
</evidence>
<keyword evidence="12" id="KW-1185">Reference proteome</keyword>
<reference evidence="11 12" key="1">
    <citation type="submission" date="2020-07" db="EMBL/GenBank/DDBJ databases">
        <title>Alkalicella. sp. LB2 genome.</title>
        <authorList>
            <person name="Postec A."/>
            <person name="Quemeneur M."/>
        </authorList>
    </citation>
    <scope>NUCLEOTIDE SEQUENCE [LARGE SCALE GENOMIC DNA]</scope>
    <source>
        <strain evidence="11 12">LB2</strain>
    </source>
</reference>
<evidence type="ECO:0000256" key="5">
    <source>
        <dbReference type="ARBA" id="ARBA00022842"/>
    </source>
</evidence>
<evidence type="ECO:0000256" key="7">
    <source>
        <dbReference type="ARBA" id="ARBA00040894"/>
    </source>
</evidence>
<dbReference type="GO" id="GO:0016757">
    <property type="term" value="F:glycosyltransferase activity"/>
    <property type="evidence" value="ECO:0007669"/>
    <property type="project" value="UniProtKB-KW"/>
</dbReference>
<dbReference type="CDD" id="cd04179">
    <property type="entry name" value="DPM_DPG-synthase_like"/>
    <property type="match status" value="1"/>
</dbReference>